<dbReference type="AlphaFoldDB" id="A0A4Q7NNJ0"/>
<keyword evidence="8" id="KW-1185">Reference proteome</keyword>
<evidence type="ECO:0000259" key="6">
    <source>
        <dbReference type="Pfam" id="PF01494"/>
    </source>
</evidence>
<sequence>MSADDTSRVLVSGGGIGGLAAALALARAGRPATVFEQTETFKEIGAGIQLGPNAFHTFDALGITDKVNRLASFPDDIVAMDALSGERLVQLPVARLFPQRFGRPYGLIHRADLHAILLEACRESGRVTLHAATKVQDHEETPDGVVVRTHQGQTYSGAALIGADGLWSTLRAGIVGDGKPRVSGHIAYRAVLRADEVPDSNRLNAMVVWMGPKYHLVHYPLRGNELFNLVAVFHSDRYEDGWDTYGDPEELHLRFQGAHPLVLGMLEKIESWRMWVLCDREPVANWSKGRVTLLGDAAHPMLQYLAQGACMAMEDAVCLAGKVQAHRGDMAAAFLDYQQARYLRTARTQLTARLYGHAYHAAGATRDLRNAFLGARTAEQTMESMAWMYDPKEIPR</sequence>
<keyword evidence="5" id="KW-0503">Monooxygenase</keyword>
<reference evidence="7 8" key="1">
    <citation type="submission" date="2019-02" db="EMBL/GenBank/DDBJ databases">
        <title>Genomic Encyclopedia of Type Strains, Phase IV (KMG-IV): sequencing the most valuable type-strain genomes for metagenomic binning, comparative biology and taxonomic classification.</title>
        <authorList>
            <person name="Goeker M."/>
        </authorList>
    </citation>
    <scope>NUCLEOTIDE SEQUENCE [LARGE SCALE GENOMIC DNA]</scope>
    <source>
        <strain evidence="7 8">K24</strain>
    </source>
</reference>
<dbReference type="InterPro" id="IPR050493">
    <property type="entry name" value="FAD-dep_Monooxygenase_BioMet"/>
</dbReference>
<dbReference type="RefSeq" id="WP_130357718.1">
    <property type="nucleotide sequence ID" value="NZ_SGXC01000001.1"/>
</dbReference>
<dbReference type="GO" id="GO:0004497">
    <property type="term" value="F:monooxygenase activity"/>
    <property type="evidence" value="ECO:0007669"/>
    <property type="project" value="UniProtKB-KW"/>
</dbReference>
<comment type="cofactor">
    <cofactor evidence="1">
        <name>FAD</name>
        <dbReference type="ChEBI" id="CHEBI:57692"/>
    </cofactor>
</comment>
<proteinExistence type="predicted"/>
<evidence type="ECO:0000256" key="5">
    <source>
        <dbReference type="ARBA" id="ARBA00023033"/>
    </source>
</evidence>
<evidence type="ECO:0000256" key="1">
    <source>
        <dbReference type="ARBA" id="ARBA00001974"/>
    </source>
</evidence>
<dbReference type="SUPFAM" id="SSF54373">
    <property type="entry name" value="FAD-linked reductases, C-terminal domain"/>
    <property type="match status" value="1"/>
</dbReference>
<dbReference type="GO" id="GO:0071949">
    <property type="term" value="F:FAD binding"/>
    <property type="evidence" value="ECO:0007669"/>
    <property type="project" value="InterPro"/>
</dbReference>
<gene>
    <name evidence="7" type="ORF">EV675_2690</name>
</gene>
<evidence type="ECO:0000256" key="2">
    <source>
        <dbReference type="ARBA" id="ARBA00022630"/>
    </source>
</evidence>
<keyword evidence="4" id="KW-0560">Oxidoreductase</keyword>
<keyword evidence="2" id="KW-0285">Flavoprotein</keyword>
<dbReference type="PANTHER" id="PTHR13789">
    <property type="entry name" value="MONOOXYGENASE"/>
    <property type="match status" value="1"/>
</dbReference>
<dbReference type="PANTHER" id="PTHR13789:SF318">
    <property type="entry name" value="GERANYLGERANYL DIPHOSPHATE REDUCTASE"/>
    <property type="match status" value="1"/>
</dbReference>
<dbReference type="Gene3D" id="3.50.50.60">
    <property type="entry name" value="FAD/NAD(P)-binding domain"/>
    <property type="match status" value="1"/>
</dbReference>
<evidence type="ECO:0000256" key="4">
    <source>
        <dbReference type="ARBA" id="ARBA00023002"/>
    </source>
</evidence>
<dbReference type="SUPFAM" id="SSF51905">
    <property type="entry name" value="FAD/NAD(P)-binding domain"/>
    <property type="match status" value="1"/>
</dbReference>
<keyword evidence="3" id="KW-0274">FAD</keyword>
<comment type="caution">
    <text evidence="7">The sequence shown here is derived from an EMBL/GenBank/DDBJ whole genome shotgun (WGS) entry which is preliminary data.</text>
</comment>
<name>A0A4Q7NNJ0_9BURK</name>
<protein>
    <submittedName>
        <fullName evidence="7">3-hydroxybenzoate 6-hydroxylase</fullName>
    </submittedName>
</protein>
<dbReference type="InterPro" id="IPR036188">
    <property type="entry name" value="FAD/NAD-bd_sf"/>
</dbReference>
<evidence type="ECO:0000313" key="8">
    <source>
        <dbReference type="Proteomes" id="UP000292445"/>
    </source>
</evidence>
<dbReference type="Pfam" id="PF01494">
    <property type="entry name" value="FAD_binding_3"/>
    <property type="match status" value="1"/>
</dbReference>
<evidence type="ECO:0000256" key="3">
    <source>
        <dbReference type="ARBA" id="ARBA00022827"/>
    </source>
</evidence>
<dbReference type="PRINTS" id="PR00420">
    <property type="entry name" value="RNGMNOXGNASE"/>
</dbReference>
<feature type="domain" description="FAD-binding" evidence="6">
    <location>
        <begin position="8"/>
        <end position="339"/>
    </location>
</feature>
<dbReference type="Proteomes" id="UP000292445">
    <property type="component" value="Unassembled WGS sequence"/>
</dbReference>
<dbReference type="NCBIfam" id="NF006021">
    <property type="entry name" value="PRK08163.1"/>
    <property type="match status" value="1"/>
</dbReference>
<dbReference type="OrthoDB" id="5487740at2"/>
<dbReference type="EMBL" id="SGXC01000001">
    <property type="protein sequence ID" value="RZS86642.1"/>
    <property type="molecule type" value="Genomic_DNA"/>
</dbReference>
<accession>A0A4Q7NNJ0</accession>
<evidence type="ECO:0000313" key="7">
    <source>
        <dbReference type="EMBL" id="RZS86642.1"/>
    </source>
</evidence>
<dbReference type="InterPro" id="IPR002938">
    <property type="entry name" value="FAD-bd"/>
</dbReference>
<organism evidence="7 8">
    <name type="scientific">Pigmentiphaga kullae</name>
    <dbReference type="NCBI Taxonomy" id="151784"/>
    <lineage>
        <taxon>Bacteria</taxon>
        <taxon>Pseudomonadati</taxon>
        <taxon>Pseudomonadota</taxon>
        <taxon>Betaproteobacteria</taxon>
        <taxon>Burkholderiales</taxon>
        <taxon>Alcaligenaceae</taxon>
        <taxon>Pigmentiphaga</taxon>
    </lineage>
</organism>